<organism evidence="1">
    <name type="scientific">marine sediment metagenome</name>
    <dbReference type="NCBI Taxonomy" id="412755"/>
    <lineage>
        <taxon>unclassified sequences</taxon>
        <taxon>metagenomes</taxon>
        <taxon>ecological metagenomes</taxon>
    </lineage>
</organism>
<reference evidence="1" key="1">
    <citation type="journal article" date="2014" name="Front. Microbiol.">
        <title>High frequency of phylogenetically diverse reductive dehalogenase-homologous genes in deep subseafloor sedimentary metagenomes.</title>
        <authorList>
            <person name="Kawai M."/>
            <person name="Futagami T."/>
            <person name="Toyoda A."/>
            <person name="Takaki Y."/>
            <person name="Nishi S."/>
            <person name="Hori S."/>
            <person name="Arai W."/>
            <person name="Tsubouchi T."/>
            <person name="Morono Y."/>
            <person name="Uchiyama I."/>
            <person name="Ito T."/>
            <person name="Fujiyama A."/>
            <person name="Inagaki F."/>
            <person name="Takami H."/>
        </authorList>
    </citation>
    <scope>NUCLEOTIDE SEQUENCE</scope>
    <source>
        <strain evidence="1">Expedition CK06-06</strain>
    </source>
</reference>
<accession>X0US60</accession>
<name>X0US60_9ZZZZ</name>
<feature type="non-terminal residue" evidence="1">
    <location>
        <position position="122"/>
    </location>
</feature>
<gene>
    <name evidence="1" type="ORF">S01H1_38893</name>
</gene>
<dbReference type="SUPFAM" id="SSF46955">
    <property type="entry name" value="Putative DNA-binding domain"/>
    <property type="match status" value="1"/>
</dbReference>
<dbReference type="Gene3D" id="3.30.56.10">
    <property type="match status" value="1"/>
</dbReference>
<proteinExistence type="predicted"/>
<evidence type="ECO:0008006" key="2">
    <source>
        <dbReference type="Google" id="ProtNLM"/>
    </source>
</evidence>
<comment type="caution">
    <text evidence="1">The sequence shown here is derived from an EMBL/GenBank/DDBJ whole genome shotgun (WGS) entry which is preliminary data.</text>
</comment>
<dbReference type="AlphaFoldDB" id="X0US60"/>
<sequence length="122" mass="14009">MLISYHWIKKFVRLNQSPQQIADKITLNLVEVESIEKKGEDTILEIENKGITNRPDCFSQLGLARETAAYFNLKLNDPLEKLINLTFPQVKRIPFTVEVSEPSLCYRYSSIVLTDVKVKPSP</sequence>
<evidence type="ECO:0000313" key="1">
    <source>
        <dbReference type="EMBL" id="GAG08679.1"/>
    </source>
</evidence>
<dbReference type="EMBL" id="BARS01024505">
    <property type="protein sequence ID" value="GAG08679.1"/>
    <property type="molecule type" value="Genomic_DNA"/>
</dbReference>
<protein>
    <recommendedName>
        <fullName evidence="2">tRNA-binding domain-containing protein</fullName>
    </recommendedName>
</protein>
<dbReference type="InterPro" id="IPR009061">
    <property type="entry name" value="DNA-bd_dom_put_sf"/>
</dbReference>